<keyword evidence="2" id="KW-1185">Reference proteome</keyword>
<accession>A0ABQ9NF49</accession>
<proteinExistence type="predicted"/>
<dbReference type="EMBL" id="JAPDRL010000330">
    <property type="protein sequence ID" value="KAJ9653345.1"/>
    <property type="molecule type" value="Genomic_DNA"/>
</dbReference>
<evidence type="ECO:0000313" key="2">
    <source>
        <dbReference type="Proteomes" id="UP001172684"/>
    </source>
</evidence>
<comment type="caution">
    <text evidence="1">The sequence shown here is derived from an EMBL/GenBank/DDBJ whole genome shotgun (WGS) entry which is preliminary data.</text>
</comment>
<reference evidence="1" key="1">
    <citation type="submission" date="2022-10" db="EMBL/GenBank/DDBJ databases">
        <title>Culturing micro-colonial fungi from biological soil crusts in the Mojave desert and describing Neophaeococcomyces mojavensis, and introducing the new genera and species Taxawa tesnikishii.</title>
        <authorList>
            <person name="Kurbessoian T."/>
            <person name="Stajich J.E."/>
        </authorList>
    </citation>
    <scope>NUCLEOTIDE SEQUENCE</scope>
    <source>
        <strain evidence="1">TK_1</strain>
    </source>
</reference>
<protein>
    <submittedName>
        <fullName evidence="1">Uncharacterized protein</fullName>
    </submittedName>
</protein>
<organism evidence="1 2">
    <name type="scientific">Coniosporium apollinis</name>
    <dbReference type="NCBI Taxonomy" id="61459"/>
    <lineage>
        <taxon>Eukaryota</taxon>
        <taxon>Fungi</taxon>
        <taxon>Dikarya</taxon>
        <taxon>Ascomycota</taxon>
        <taxon>Pezizomycotina</taxon>
        <taxon>Dothideomycetes</taxon>
        <taxon>Dothideomycetes incertae sedis</taxon>
        <taxon>Coniosporium</taxon>
    </lineage>
</organism>
<name>A0ABQ9NF49_9PEZI</name>
<gene>
    <name evidence="1" type="ORF">H2201_009150</name>
</gene>
<dbReference type="Proteomes" id="UP001172684">
    <property type="component" value="Unassembled WGS sequence"/>
</dbReference>
<sequence>MSVPLRVDDCIQARVHLLDNLLPDRPKPLSPDTAYKADKVQLYGPPQSPASSIQTRYGLVVQTEPDTVFLHGQQPASFSSRHSGYSFVQPETVYTSEAEKPFSSGAR</sequence>
<evidence type="ECO:0000313" key="1">
    <source>
        <dbReference type="EMBL" id="KAJ9653345.1"/>
    </source>
</evidence>